<dbReference type="PANTHER" id="PTHR15131:SF3">
    <property type="entry name" value="SNRNA-ACTIVATING PROTEIN COMPLEX SUBUNIT 1"/>
    <property type="match status" value="1"/>
</dbReference>
<keyword evidence="3" id="KW-1185">Reference proteome</keyword>
<dbReference type="InterPro" id="IPR019188">
    <property type="entry name" value="SNAPC1"/>
</dbReference>
<evidence type="ECO:0000313" key="2">
    <source>
        <dbReference type="EMBL" id="KAK2957468.1"/>
    </source>
</evidence>
<feature type="region of interest" description="Disordered" evidence="1">
    <location>
        <begin position="261"/>
        <end position="319"/>
    </location>
</feature>
<evidence type="ECO:0000256" key="1">
    <source>
        <dbReference type="SAM" id="MobiDB-lite"/>
    </source>
</evidence>
<proteinExistence type="predicted"/>
<dbReference type="Proteomes" id="UP001281761">
    <property type="component" value="Unassembled WGS sequence"/>
</dbReference>
<accession>A0ABQ9Y149</accession>
<reference evidence="2 3" key="1">
    <citation type="journal article" date="2022" name="bioRxiv">
        <title>Genomics of Preaxostyla Flagellates Illuminates Evolutionary Transitions and the Path Towards Mitochondrial Loss.</title>
        <authorList>
            <person name="Novak L.V.F."/>
            <person name="Treitli S.C."/>
            <person name="Pyrih J."/>
            <person name="Halakuc P."/>
            <person name="Pipaliya S.V."/>
            <person name="Vacek V."/>
            <person name="Brzon O."/>
            <person name="Soukal P."/>
            <person name="Eme L."/>
            <person name="Dacks J.B."/>
            <person name="Karnkowska A."/>
            <person name="Elias M."/>
            <person name="Hampl V."/>
        </authorList>
    </citation>
    <scope>NUCLEOTIDE SEQUENCE [LARGE SCALE GENOMIC DNA]</scope>
    <source>
        <strain evidence="2">NAU3</strain>
        <tissue evidence="2">Gut</tissue>
    </source>
</reference>
<organism evidence="2 3">
    <name type="scientific">Blattamonas nauphoetae</name>
    <dbReference type="NCBI Taxonomy" id="2049346"/>
    <lineage>
        <taxon>Eukaryota</taxon>
        <taxon>Metamonada</taxon>
        <taxon>Preaxostyla</taxon>
        <taxon>Oxymonadida</taxon>
        <taxon>Blattamonas</taxon>
    </lineage>
</organism>
<feature type="compositionally biased region" description="Basic residues" evidence="1">
    <location>
        <begin position="308"/>
        <end position="319"/>
    </location>
</feature>
<dbReference type="EMBL" id="JARBJD010000046">
    <property type="protein sequence ID" value="KAK2957468.1"/>
    <property type="molecule type" value="Genomic_DNA"/>
</dbReference>
<evidence type="ECO:0000313" key="3">
    <source>
        <dbReference type="Proteomes" id="UP001281761"/>
    </source>
</evidence>
<name>A0ABQ9Y149_9EUKA</name>
<dbReference type="Pfam" id="PF09808">
    <property type="entry name" value="SNAPC1"/>
    <property type="match status" value="1"/>
</dbReference>
<sequence length="385" mass="45287">MWSTTFKRLRPYYLHDCYNLIIAFGQKSDFSYHSFLSVWGEMKFSLIHEVRPEDVEDDDFLQELYRIFLDFLGIQDQPPYVRVGAIFGLYTLYYTHSGERVSIKIDDTAMRELLRVQQEVTTLNASDAFFALRHLRVVDKAFTYTAVMETVGPPFTLPEEDAIIAVPADWHTRNGIQRTVDIYQMQQMQMRYERAKADAISDSKRAGVNTDSLKMEDEQNNVFQQAYTEILKHQTTVQNKLLEGFSDLNQLEERRQEMRRNAKAQIKRDIPSRMDDPDPNMEPMDDGDDDIIRRRGGSDGMEEDGGRRSNHVPQKRGRKSMYIVDQEQPVPVNPNDIQYQMQLYQQLAAMTPEQWAYLEQQDPNSYQQYRAYYQQYAQHAEQQMQ</sequence>
<dbReference type="PANTHER" id="PTHR15131">
    <property type="entry name" value="SMALL NUCLEAR RNA ACTIVATING COMPLEX, POLYPEPTIDE 1"/>
    <property type="match status" value="1"/>
</dbReference>
<gene>
    <name evidence="2" type="ORF">BLNAU_7625</name>
</gene>
<comment type="caution">
    <text evidence="2">The sequence shown here is derived from an EMBL/GenBank/DDBJ whole genome shotgun (WGS) entry which is preliminary data.</text>
</comment>
<feature type="compositionally biased region" description="Basic and acidic residues" evidence="1">
    <location>
        <begin position="261"/>
        <end position="276"/>
    </location>
</feature>
<protein>
    <submittedName>
        <fullName evidence="2">snRNA-activating protein complex subunit 1</fullName>
    </submittedName>
</protein>
<feature type="compositionally biased region" description="Acidic residues" evidence="1">
    <location>
        <begin position="277"/>
        <end position="289"/>
    </location>
</feature>